<accession>A0ABS4HU76</accession>
<reference evidence="1 2" key="1">
    <citation type="submission" date="2021-03" db="EMBL/GenBank/DDBJ databases">
        <title>Genomic Encyclopedia of Type Strains, Phase IV (KMG-IV): sequencing the most valuable type-strain genomes for metagenomic binning, comparative biology and taxonomic classification.</title>
        <authorList>
            <person name="Goeker M."/>
        </authorList>
    </citation>
    <scope>NUCLEOTIDE SEQUENCE [LARGE SCALE GENOMIC DNA]</scope>
    <source>
        <strain evidence="1 2">DSM 24950</strain>
    </source>
</reference>
<evidence type="ECO:0000313" key="1">
    <source>
        <dbReference type="EMBL" id="MBP1962075.1"/>
    </source>
</evidence>
<name>A0ABS4HU76_9BACL</name>
<comment type="caution">
    <text evidence="1">The sequence shown here is derived from an EMBL/GenBank/DDBJ whole genome shotgun (WGS) entry which is preliminary data.</text>
</comment>
<evidence type="ECO:0000313" key="2">
    <source>
        <dbReference type="Proteomes" id="UP001519344"/>
    </source>
</evidence>
<gene>
    <name evidence="1" type="ORF">J2Z65_001273</name>
</gene>
<organism evidence="1 2">
    <name type="scientific">Paenibacillus aceris</name>
    <dbReference type="NCBI Taxonomy" id="869555"/>
    <lineage>
        <taxon>Bacteria</taxon>
        <taxon>Bacillati</taxon>
        <taxon>Bacillota</taxon>
        <taxon>Bacilli</taxon>
        <taxon>Bacillales</taxon>
        <taxon>Paenibacillaceae</taxon>
        <taxon>Paenibacillus</taxon>
    </lineage>
</organism>
<proteinExistence type="predicted"/>
<sequence length="45" mass="5010">MDVRLKGKTGEKPARTRHCKNQAVISGSRLHNVTGYILGKTQEDD</sequence>
<dbReference type="Proteomes" id="UP001519344">
    <property type="component" value="Unassembled WGS sequence"/>
</dbReference>
<keyword evidence="2" id="KW-1185">Reference proteome</keyword>
<protein>
    <submittedName>
        <fullName evidence="1">Uncharacterized protein</fullName>
    </submittedName>
</protein>
<dbReference type="EMBL" id="JAGGKV010000002">
    <property type="protein sequence ID" value="MBP1962075.1"/>
    <property type="molecule type" value="Genomic_DNA"/>
</dbReference>